<feature type="region of interest" description="Disordered" evidence="1">
    <location>
        <begin position="53"/>
        <end position="87"/>
    </location>
</feature>
<reference evidence="2 3" key="1">
    <citation type="submission" date="2019-01" db="EMBL/GenBank/DDBJ databases">
        <title>Intercellular communication is required for trap formation in the nematode-trapping fungus Duddingtonia flagrans.</title>
        <authorList>
            <person name="Youssar L."/>
            <person name="Wernet V."/>
            <person name="Hensel N."/>
            <person name="Hildebrandt H.-G."/>
            <person name="Fischer R."/>
        </authorList>
    </citation>
    <scope>NUCLEOTIDE SEQUENCE [LARGE SCALE GENOMIC DNA]</scope>
    <source>
        <strain evidence="2 3">CBS H-5679</strain>
    </source>
</reference>
<dbReference type="VEuPathDB" id="FungiDB:DFL_008992"/>
<organism evidence="2 3">
    <name type="scientific">Arthrobotrys flagrans</name>
    <name type="common">Nematode-trapping fungus</name>
    <name type="synonym">Trichothecium flagrans</name>
    <dbReference type="NCBI Taxonomy" id="97331"/>
    <lineage>
        <taxon>Eukaryota</taxon>
        <taxon>Fungi</taxon>
        <taxon>Dikarya</taxon>
        <taxon>Ascomycota</taxon>
        <taxon>Pezizomycotina</taxon>
        <taxon>Orbiliomycetes</taxon>
        <taxon>Orbiliales</taxon>
        <taxon>Orbiliaceae</taxon>
        <taxon>Arthrobotrys</taxon>
    </lineage>
</organism>
<dbReference type="Proteomes" id="UP000283090">
    <property type="component" value="Unassembled WGS sequence"/>
</dbReference>
<evidence type="ECO:0000313" key="2">
    <source>
        <dbReference type="EMBL" id="RVD81115.1"/>
    </source>
</evidence>
<accession>A0A436ZQD9</accession>
<feature type="region of interest" description="Disordered" evidence="1">
    <location>
        <begin position="1"/>
        <end position="22"/>
    </location>
</feature>
<dbReference type="RefSeq" id="XP_067486659.1">
    <property type="nucleotide sequence ID" value="XM_067638807.1"/>
</dbReference>
<dbReference type="GeneID" id="93591303"/>
<sequence length="95" mass="10542">MTKASRATSSPPTLSLSSPRLLVFNRTPPPPLYYRALPYDHPLSFFECAISRRGRGDRKPNPVGPMDGKGNLRRRKDQAGYKVPTNGTLKSRCAV</sequence>
<name>A0A436ZQD9_ARTFL</name>
<proteinExistence type="predicted"/>
<gene>
    <name evidence="2" type="ORF">DFL_008992</name>
</gene>
<comment type="caution">
    <text evidence="2">The sequence shown here is derived from an EMBL/GenBank/DDBJ whole genome shotgun (WGS) entry which is preliminary data.</text>
</comment>
<dbReference type="EMBL" id="SAEB01000012">
    <property type="protein sequence ID" value="RVD81115.1"/>
    <property type="molecule type" value="Genomic_DNA"/>
</dbReference>
<keyword evidence="3" id="KW-1185">Reference proteome</keyword>
<evidence type="ECO:0000256" key="1">
    <source>
        <dbReference type="SAM" id="MobiDB-lite"/>
    </source>
</evidence>
<dbReference type="AlphaFoldDB" id="A0A436ZQD9"/>
<protein>
    <submittedName>
        <fullName evidence="2">Uncharacterized protein</fullName>
    </submittedName>
</protein>
<evidence type="ECO:0000313" key="3">
    <source>
        <dbReference type="Proteomes" id="UP000283090"/>
    </source>
</evidence>